<proteinExistence type="predicted"/>
<dbReference type="OrthoDB" id="165352at2759"/>
<dbReference type="InterPro" id="IPR002523">
    <property type="entry name" value="MgTranspt_CorA/ZnTranspt_ZntB"/>
</dbReference>
<feature type="transmembrane region" description="Helical" evidence="1">
    <location>
        <begin position="102"/>
        <end position="130"/>
    </location>
</feature>
<dbReference type="GO" id="GO:0016020">
    <property type="term" value="C:membrane"/>
    <property type="evidence" value="ECO:0007669"/>
    <property type="project" value="InterPro"/>
</dbReference>
<dbReference type="EMBL" id="JAAWWB010000001">
    <property type="protein sequence ID" value="KAG6793038.1"/>
    <property type="molecule type" value="Genomic_DNA"/>
</dbReference>
<protein>
    <submittedName>
        <fullName evidence="2">Uncharacterized protein</fullName>
    </submittedName>
</protein>
<organism evidence="2 3">
    <name type="scientific">Populus tomentosa</name>
    <name type="common">Chinese white poplar</name>
    <dbReference type="NCBI Taxonomy" id="118781"/>
    <lineage>
        <taxon>Eukaryota</taxon>
        <taxon>Viridiplantae</taxon>
        <taxon>Streptophyta</taxon>
        <taxon>Embryophyta</taxon>
        <taxon>Tracheophyta</taxon>
        <taxon>Spermatophyta</taxon>
        <taxon>Magnoliopsida</taxon>
        <taxon>eudicotyledons</taxon>
        <taxon>Gunneridae</taxon>
        <taxon>Pentapetalae</taxon>
        <taxon>rosids</taxon>
        <taxon>fabids</taxon>
        <taxon>Malpighiales</taxon>
        <taxon>Salicaceae</taxon>
        <taxon>Saliceae</taxon>
        <taxon>Populus</taxon>
    </lineage>
</organism>
<sequence length="220" mass="25397">MSFLFGGFALKKQMLDDRRFPKMHLNLQRILQVIAHGEQVFPRVKEKCSSKKWFSSEDINSLEELIGRLRRLKENVGFISNRVTAIQAGLDSWQAEQINKKLYYLSFLSIIFLPLSIITGASSDTAIFFWKLPTVFGMNVGGVPWTEQKNPEVKAGFRNVMFVCVGVLALVLLCFLFPALYSRIAAWRRMIALKRSWSLNRRSFLKRTLPVKERGSYVRL</sequence>
<dbReference type="Pfam" id="PF01544">
    <property type="entry name" value="CorA"/>
    <property type="match status" value="1"/>
</dbReference>
<dbReference type="AlphaFoldDB" id="A0A8X8IYZ2"/>
<name>A0A8X8IYZ2_POPTO</name>
<evidence type="ECO:0000313" key="3">
    <source>
        <dbReference type="Proteomes" id="UP000886885"/>
    </source>
</evidence>
<accession>A0A8X8IYZ2</accession>
<keyword evidence="1" id="KW-0812">Transmembrane</keyword>
<evidence type="ECO:0000313" key="2">
    <source>
        <dbReference type="EMBL" id="KAG6793038.1"/>
    </source>
</evidence>
<feature type="transmembrane region" description="Helical" evidence="1">
    <location>
        <begin position="160"/>
        <end position="181"/>
    </location>
</feature>
<comment type="caution">
    <text evidence="2">The sequence shown here is derived from an EMBL/GenBank/DDBJ whole genome shotgun (WGS) entry which is preliminary data.</text>
</comment>
<reference evidence="2" key="1">
    <citation type="journal article" date="2020" name="bioRxiv">
        <title>Hybrid origin of Populus tomentosa Carr. identified through genome sequencing and phylogenomic analysis.</title>
        <authorList>
            <person name="An X."/>
            <person name="Gao K."/>
            <person name="Chen Z."/>
            <person name="Li J."/>
            <person name="Yang X."/>
            <person name="Yang X."/>
            <person name="Zhou J."/>
            <person name="Guo T."/>
            <person name="Zhao T."/>
            <person name="Huang S."/>
            <person name="Miao D."/>
            <person name="Khan W.U."/>
            <person name="Rao P."/>
            <person name="Ye M."/>
            <person name="Lei B."/>
            <person name="Liao W."/>
            <person name="Wang J."/>
            <person name="Ji L."/>
            <person name="Li Y."/>
            <person name="Guo B."/>
            <person name="Mustafa N.S."/>
            <person name="Li S."/>
            <person name="Yun Q."/>
            <person name="Keller S.R."/>
            <person name="Mao J."/>
            <person name="Zhang R."/>
            <person name="Strauss S.H."/>
        </authorList>
    </citation>
    <scope>NUCLEOTIDE SEQUENCE</scope>
    <source>
        <strain evidence="2">GM15</strain>
        <tissue evidence="2">Leaf</tissue>
    </source>
</reference>
<keyword evidence="1" id="KW-1133">Transmembrane helix</keyword>
<keyword evidence="1" id="KW-0472">Membrane</keyword>
<evidence type="ECO:0000256" key="1">
    <source>
        <dbReference type="SAM" id="Phobius"/>
    </source>
</evidence>
<keyword evidence="3" id="KW-1185">Reference proteome</keyword>
<dbReference type="PANTHER" id="PTHR47468">
    <property type="entry name" value="OS08G0130000 PROTEIN"/>
    <property type="match status" value="1"/>
</dbReference>
<dbReference type="GO" id="GO:0046873">
    <property type="term" value="F:metal ion transmembrane transporter activity"/>
    <property type="evidence" value="ECO:0007669"/>
    <property type="project" value="InterPro"/>
</dbReference>
<dbReference type="Proteomes" id="UP000886885">
    <property type="component" value="Chromosome 1A"/>
</dbReference>
<dbReference type="PANTHER" id="PTHR47468:SF1">
    <property type="entry name" value="OS08G0130000 PROTEIN"/>
    <property type="match status" value="1"/>
</dbReference>
<gene>
    <name evidence="2" type="ORF">POTOM_002221</name>
</gene>